<reference evidence="1 2" key="1">
    <citation type="submission" date="2023-10" db="EMBL/GenBank/DDBJ databases">
        <title>Bacteria for the degradation of biodegradable plastic PBAT(Polybutylene adipate terephthalate).</title>
        <authorList>
            <person name="Weon H.-Y."/>
            <person name="Yeon J."/>
        </authorList>
    </citation>
    <scope>NUCLEOTIDE SEQUENCE [LARGE SCALE GENOMIC DNA]</scope>
    <source>
        <strain evidence="1 2">SBD 7-3</strain>
    </source>
</reference>
<dbReference type="Proteomes" id="UP001303946">
    <property type="component" value="Chromosome"/>
</dbReference>
<evidence type="ECO:0000313" key="1">
    <source>
        <dbReference type="EMBL" id="WOB07029.1"/>
    </source>
</evidence>
<accession>A0ABZ0CQ68</accession>
<dbReference type="EMBL" id="CP136336">
    <property type="protein sequence ID" value="WOB07029.1"/>
    <property type="molecule type" value="Genomic_DNA"/>
</dbReference>
<gene>
    <name evidence="1" type="ORF">RXV79_19155</name>
</gene>
<dbReference type="RefSeq" id="WP_316699710.1">
    <property type="nucleotide sequence ID" value="NZ_CP136336.1"/>
</dbReference>
<name>A0ABZ0CQ68_9BURK</name>
<evidence type="ECO:0008006" key="3">
    <source>
        <dbReference type="Google" id="ProtNLM"/>
    </source>
</evidence>
<keyword evidence="2" id="KW-1185">Reference proteome</keyword>
<organism evidence="1 2">
    <name type="scientific">Piscinibacter gummiphilus</name>
    <dbReference type="NCBI Taxonomy" id="946333"/>
    <lineage>
        <taxon>Bacteria</taxon>
        <taxon>Pseudomonadati</taxon>
        <taxon>Pseudomonadota</taxon>
        <taxon>Betaproteobacteria</taxon>
        <taxon>Burkholderiales</taxon>
        <taxon>Sphaerotilaceae</taxon>
        <taxon>Piscinibacter</taxon>
    </lineage>
</organism>
<protein>
    <recommendedName>
        <fullName evidence="3">DUF4123 domain-containing protein</fullName>
    </recommendedName>
</protein>
<evidence type="ECO:0000313" key="2">
    <source>
        <dbReference type="Proteomes" id="UP001303946"/>
    </source>
</evidence>
<proteinExistence type="predicted"/>
<sequence>MIHVAELTADALELGHAALNALVPLVGEGQCIALLIDPMLRDPGVEDWAVGLGRRRLRVANAAAEQSPYVVWVDIDTHEGERALQASLMAGAAESLGLMDTDEHQVRSLAAWLVPSTRLDVGQRRQLVSMLSELSIWPNQRDITFRFWDPRVASVLGDALGGNAWRDVLAGLSLSQWCCFGSSKVFTCTERSFASSSEPRWAVTPDISRRLQALSWRNRVWHLARAWATLDELELSGVSRLVERAMRYGLSHEDDVIRYAHCALTIHPEFDRHPVVAEFIRSLIAEPLDGSFDKFVRRWDEALAEELRAGRWMTNNG</sequence>